<keyword evidence="5 6" id="KW-0472">Membrane</keyword>
<evidence type="ECO:0000256" key="6">
    <source>
        <dbReference type="SAM" id="Phobius"/>
    </source>
</evidence>
<keyword evidence="2" id="KW-1003">Cell membrane</keyword>
<dbReference type="InterPro" id="IPR010432">
    <property type="entry name" value="RDD"/>
</dbReference>
<organism evidence="8 9">
    <name type="scientific">Mobilisporobacter senegalensis</name>
    <dbReference type="NCBI Taxonomy" id="1329262"/>
    <lineage>
        <taxon>Bacteria</taxon>
        <taxon>Bacillati</taxon>
        <taxon>Bacillota</taxon>
        <taxon>Clostridia</taxon>
        <taxon>Lachnospirales</taxon>
        <taxon>Lachnospiraceae</taxon>
        <taxon>Mobilisporobacter</taxon>
    </lineage>
</organism>
<gene>
    <name evidence="8" type="ORF">EDD66_11093</name>
</gene>
<evidence type="ECO:0000259" key="7">
    <source>
        <dbReference type="Pfam" id="PF06271"/>
    </source>
</evidence>
<feature type="transmembrane region" description="Helical" evidence="6">
    <location>
        <begin position="55"/>
        <end position="80"/>
    </location>
</feature>
<protein>
    <submittedName>
        <fullName evidence="8">Putative RDD family membrane protein YckC</fullName>
    </submittedName>
</protein>
<accession>A0A3N1XLY9</accession>
<comment type="subcellular location">
    <subcellularLocation>
        <location evidence="1">Cell membrane</location>
        <topology evidence="1">Multi-pass membrane protein</topology>
    </subcellularLocation>
</comment>
<dbReference type="PANTHER" id="PTHR36115">
    <property type="entry name" value="PROLINE-RICH ANTIGEN HOMOLOG-RELATED"/>
    <property type="match status" value="1"/>
</dbReference>
<evidence type="ECO:0000256" key="2">
    <source>
        <dbReference type="ARBA" id="ARBA00022475"/>
    </source>
</evidence>
<evidence type="ECO:0000256" key="5">
    <source>
        <dbReference type="ARBA" id="ARBA00023136"/>
    </source>
</evidence>
<feature type="domain" description="RDD" evidence="7">
    <location>
        <begin position="13"/>
        <end position="143"/>
    </location>
</feature>
<proteinExistence type="predicted"/>
<dbReference type="Proteomes" id="UP000273083">
    <property type="component" value="Unassembled WGS sequence"/>
</dbReference>
<dbReference type="EMBL" id="RJVG01000010">
    <property type="protein sequence ID" value="ROR25737.1"/>
    <property type="molecule type" value="Genomic_DNA"/>
</dbReference>
<evidence type="ECO:0000256" key="4">
    <source>
        <dbReference type="ARBA" id="ARBA00022989"/>
    </source>
</evidence>
<evidence type="ECO:0000313" key="9">
    <source>
        <dbReference type="Proteomes" id="UP000273083"/>
    </source>
</evidence>
<comment type="caution">
    <text evidence="8">The sequence shown here is derived from an EMBL/GenBank/DDBJ whole genome shotgun (WGS) entry which is preliminary data.</text>
</comment>
<dbReference type="Pfam" id="PF06271">
    <property type="entry name" value="RDD"/>
    <property type="match status" value="1"/>
</dbReference>
<name>A0A3N1XLY9_9FIRM</name>
<dbReference type="PANTHER" id="PTHR36115:SF9">
    <property type="entry name" value="LMO1584 PROTEIN"/>
    <property type="match status" value="1"/>
</dbReference>
<dbReference type="OrthoDB" id="9793824at2"/>
<dbReference type="GO" id="GO:0005886">
    <property type="term" value="C:plasma membrane"/>
    <property type="evidence" value="ECO:0007669"/>
    <property type="project" value="UniProtKB-SubCell"/>
</dbReference>
<keyword evidence="4 6" id="KW-1133">Transmembrane helix</keyword>
<reference evidence="8 9" key="1">
    <citation type="submission" date="2018-11" db="EMBL/GenBank/DDBJ databases">
        <title>Genomic Encyclopedia of Type Strains, Phase IV (KMG-IV): sequencing the most valuable type-strain genomes for metagenomic binning, comparative biology and taxonomic classification.</title>
        <authorList>
            <person name="Goeker M."/>
        </authorList>
    </citation>
    <scope>NUCLEOTIDE SEQUENCE [LARGE SCALE GENOMIC DNA]</scope>
    <source>
        <strain evidence="8 9">DSM 26537</strain>
    </source>
</reference>
<evidence type="ECO:0000256" key="3">
    <source>
        <dbReference type="ARBA" id="ARBA00022692"/>
    </source>
</evidence>
<sequence>MQNQDNINSVNGGFFVRLAAYLIDILLVGTALIFLRMPMWIFSLFQANNPFTTPILFQFSVWDIFLYLLGVTYFVLMTHFTGRTIGKRLMNLKVVTTAGEKPTFFNILYRETIGRYLSGLMCLGYILIAVDNEKRGLHDILCNTKVVYSNVVILIENESSKNTNDFIPNISIEEINKEENSLPSEE</sequence>
<keyword evidence="3 6" id="KW-0812">Transmembrane</keyword>
<evidence type="ECO:0000256" key="1">
    <source>
        <dbReference type="ARBA" id="ARBA00004651"/>
    </source>
</evidence>
<evidence type="ECO:0000313" key="8">
    <source>
        <dbReference type="EMBL" id="ROR25737.1"/>
    </source>
</evidence>
<dbReference type="AlphaFoldDB" id="A0A3N1XLY9"/>
<keyword evidence="9" id="KW-1185">Reference proteome</keyword>
<dbReference type="RefSeq" id="WP_123610343.1">
    <property type="nucleotide sequence ID" value="NZ_RJVG01000010.1"/>
</dbReference>
<feature type="transmembrane region" description="Helical" evidence="6">
    <location>
        <begin position="12"/>
        <end position="35"/>
    </location>
</feature>
<dbReference type="InterPro" id="IPR051791">
    <property type="entry name" value="Pra-immunoreactive"/>
</dbReference>